<gene>
    <name evidence="2" type="ORF">g.29954</name>
</gene>
<reference evidence="2" key="1">
    <citation type="submission" date="2015-11" db="EMBL/GenBank/DDBJ databases">
        <title>De novo transcriptome assembly of four potential Pierce s Disease insect vectors from Arizona vineyards.</title>
        <authorList>
            <person name="Tassone E.E."/>
        </authorList>
    </citation>
    <scope>NUCLEOTIDE SEQUENCE</scope>
</reference>
<proteinExistence type="predicted"/>
<feature type="domain" description="Reverse transcriptase" evidence="1">
    <location>
        <begin position="1"/>
        <end position="236"/>
    </location>
</feature>
<dbReference type="SUPFAM" id="SSF56672">
    <property type="entry name" value="DNA/RNA polymerases"/>
    <property type="match status" value="1"/>
</dbReference>
<name>A0A1B6LNH8_9HEMI</name>
<accession>A0A1B6LNH8</accession>
<dbReference type="PANTHER" id="PTHR33332">
    <property type="entry name" value="REVERSE TRANSCRIPTASE DOMAIN-CONTAINING PROTEIN"/>
    <property type="match status" value="1"/>
</dbReference>
<evidence type="ECO:0000313" key="2">
    <source>
        <dbReference type="EMBL" id="JAT25310.1"/>
    </source>
</evidence>
<dbReference type="GO" id="GO:0071897">
    <property type="term" value="P:DNA biosynthetic process"/>
    <property type="evidence" value="ECO:0007669"/>
    <property type="project" value="UniProtKB-ARBA"/>
</dbReference>
<dbReference type="AlphaFoldDB" id="A0A1B6LNH8"/>
<dbReference type="InterPro" id="IPR000477">
    <property type="entry name" value="RT_dom"/>
</dbReference>
<sequence length="431" mass="50552">MYNRLVDHLQSNNLFDEQQHGFRKGKSVNSALLEFSEHIIDSIDRGDKVVGIFMDLSKAFDSISHKILLSKLKKLGISELSLKWFESYLSNRRQYVEIRSTKDNLIRKCKSEILTVKYGVPQGSILGPLLFLCYVQGMPTLLKYINNAKSQLILYADDSNLITSSRSYKDLELICNELLKLFQKYFVRNSLFLNVDKTNQMIFSTLQNKDRPQMNIIIDQNKISEINVIKFLGLEVDNHLTWNFHIQKVANKISTGLYVLRRMSFLCSLNTLKSIYYAHINSHLTYGLAIYGGTTKNNLDLILRLQKQAIRIMLKLDPKTSVKEYFSQLDILTVYDRYIFECILCVKNQFHNLNFRSTYHTHNTRNRNEINLTQHNLSFFTKKATYMGSKFFNHLPYTLKENVDKKCFRKQLKEYLVKKNCYSIEEFFSTL</sequence>
<protein>
    <recommendedName>
        <fullName evidence="1">Reverse transcriptase domain-containing protein</fullName>
    </recommendedName>
</protein>
<dbReference type="PROSITE" id="PS50878">
    <property type="entry name" value="RT_POL"/>
    <property type="match status" value="1"/>
</dbReference>
<dbReference type="EMBL" id="GEBQ01014667">
    <property type="protein sequence ID" value="JAT25310.1"/>
    <property type="molecule type" value="Transcribed_RNA"/>
</dbReference>
<dbReference type="Pfam" id="PF00078">
    <property type="entry name" value="RVT_1"/>
    <property type="match status" value="1"/>
</dbReference>
<organism evidence="2">
    <name type="scientific">Graphocephala atropunctata</name>
    <dbReference type="NCBI Taxonomy" id="36148"/>
    <lineage>
        <taxon>Eukaryota</taxon>
        <taxon>Metazoa</taxon>
        <taxon>Ecdysozoa</taxon>
        <taxon>Arthropoda</taxon>
        <taxon>Hexapoda</taxon>
        <taxon>Insecta</taxon>
        <taxon>Pterygota</taxon>
        <taxon>Neoptera</taxon>
        <taxon>Paraneoptera</taxon>
        <taxon>Hemiptera</taxon>
        <taxon>Auchenorrhyncha</taxon>
        <taxon>Membracoidea</taxon>
        <taxon>Cicadellidae</taxon>
        <taxon>Cicadellinae</taxon>
        <taxon>Cicadellini</taxon>
        <taxon>Graphocephala</taxon>
    </lineage>
</organism>
<evidence type="ECO:0000259" key="1">
    <source>
        <dbReference type="PROSITE" id="PS50878"/>
    </source>
</evidence>
<dbReference type="InterPro" id="IPR043502">
    <property type="entry name" value="DNA/RNA_pol_sf"/>
</dbReference>